<evidence type="ECO:0000313" key="4">
    <source>
        <dbReference type="EMBL" id="KPY49242.1"/>
    </source>
</evidence>
<keyword evidence="2" id="KW-0645">Protease</keyword>
<dbReference type="SUPFAM" id="SSF50494">
    <property type="entry name" value="Trypsin-like serine proteases"/>
    <property type="match status" value="1"/>
</dbReference>
<dbReference type="InterPro" id="IPR043504">
    <property type="entry name" value="Peptidase_S1_PA_chymotrypsin"/>
</dbReference>
<proteinExistence type="predicted"/>
<dbReference type="InterPro" id="IPR009003">
    <property type="entry name" value="Peptidase_S1_PA"/>
</dbReference>
<dbReference type="AlphaFoldDB" id="A0A0P9YT83"/>
<sequence length="257" mass="27778">MIMNKLLALISLVAILAGCGADRGIEDVGKIVGGEPAPRGQYPFFAALVDEDGEHICGGALIAPQWVLTAAHCLTNPEIKAHTVSIGLEQYRPEVIEKERITVGDVFLHAGLNRGQYDIALVKLSRPAQSTEFLKLDSGQSPLPLYKNTPVTLIGFGRTDEGVLADVLYQGQGRILNDARCIYIPEGYPDTNFNPDNNICAGYNQAGGDSGGPLLYKTASGYVEVGLVSRTLMYGAGQYTRVSFFDGWIRQIMQTNP</sequence>
<dbReference type="InterPro" id="IPR033116">
    <property type="entry name" value="TRYPSIN_SER"/>
</dbReference>
<dbReference type="PATRIC" id="fig|55398.3.peg.116"/>
<keyword evidence="1" id="KW-1015">Disulfide bond</keyword>
<dbReference type="PROSITE" id="PS00135">
    <property type="entry name" value="TRYPSIN_SER"/>
    <property type="match status" value="1"/>
</dbReference>
<keyword evidence="2" id="KW-0378">Hydrolase</keyword>
<dbReference type="Pfam" id="PF00089">
    <property type="entry name" value="Trypsin"/>
    <property type="match status" value="1"/>
</dbReference>
<dbReference type="PANTHER" id="PTHR24252:SF7">
    <property type="entry name" value="HYALIN"/>
    <property type="match status" value="1"/>
</dbReference>
<gene>
    <name evidence="4" type="ORF">ALO47_00091</name>
</gene>
<dbReference type="CDD" id="cd00190">
    <property type="entry name" value="Tryp_SPc"/>
    <property type="match status" value="1"/>
</dbReference>
<dbReference type="EMBL" id="LJRF01000064">
    <property type="protein sequence ID" value="KPY49242.1"/>
    <property type="molecule type" value="Genomic_DNA"/>
</dbReference>
<keyword evidence="4" id="KW-0449">Lipoprotein</keyword>
<dbReference type="InterPro" id="IPR001254">
    <property type="entry name" value="Trypsin_dom"/>
</dbReference>
<dbReference type="PROSITE" id="PS51257">
    <property type="entry name" value="PROKAR_LIPOPROTEIN"/>
    <property type="match status" value="1"/>
</dbReference>
<dbReference type="InterPro" id="IPR018114">
    <property type="entry name" value="TRYPSIN_HIS"/>
</dbReference>
<protein>
    <submittedName>
        <fullName evidence="4">Trypsin domain-containing lipoprotein</fullName>
    </submittedName>
</protein>
<organism evidence="4 5">
    <name type="scientific">Pseudomonas syringae pv. ribicola</name>
    <dbReference type="NCBI Taxonomy" id="55398"/>
    <lineage>
        <taxon>Bacteria</taxon>
        <taxon>Pseudomonadati</taxon>
        <taxon>Pseudomonadota</taxon>
        <taxon>Gammaproteobacteria</taxon>
        <taxon>Pseudomonadales</taxon>
        <taxon>Pseudomonadaceae</taxon>
        <taxon>Pseudomonas</taxon>
    </lineage>
</organism>
<dbReference type="GO" id="GO:0004252">
    <property type="term" value="F:serine-type endopeptidase activity"/>
    <property type="evidence" value="ECO:0007669"/>
    <property type="project" value="InterPro"/>
</dbReference>
<dbReference type="PROSITE" id="PS50240">
    <property type="entry name" value="TRYPSIN_DOM"/>
    <property type="match status" value="1"/>
</dbReference>
<feature type="domain" description="Peptidase S1" evidence="3">
    <location>
        <begin position="31"/>
        <end position="254"/>
    </location>
</feature>
<accession>A0A0P9YT83</accession>
<name>A0A0P9YT83_PSESI</name>
<evidence type="ECO:0000256" key="1">
    <source>
        <dbReference type="ARBA" id="ARBA00023157"/>
    </source>
</evidence>
<dbReference type="GO" id="GO:0006508">
    <property type="term" value="P:proteolysis"/>
    <property type="evidence" value="ECO:0007669"/>
    <property type="project" value="UniProtKB-KW"/>
</dbReference>
<keyword evidence="2" id="KW-0720">Serine protease</keyword>
<dbReference type="PRINTS" id="PR00722">
    <property type="entry name" value="CHYMOTRYPSIN"/>
</dbReference>
<dbReference type="PROSITE" id="PS00134">
    <property type="entry name" value="TRYPSIN_HIS"/>
    <property type="match status" value="1"/>
</dbReference>
<evidence type="ECO:0000256" key="2">
    <source>
        <dbReference type="RuleBase" id="RU363034"/>
    </source>
</evidence>
<dbReference type="Proteomes" id="UP000050554">
    <property type="component" value="Unassembled WGS sequence"/>
</dbReference>
<dbReference type="InterPro" id="IPR001314">
    <property type="entry name" value="Peptidase_S1A"/>
</dbReference>
<dbReference type="Gene3D" id="2.40.10.10">
    <property type="entry name" value="Trypsin-like serine proteases"/>
    <property type="match status" value="1"/>
</dbReference>
<dbReference type="FunFam" id="2.40.10.10:FF:000068">
    <property type="entry name" value="transmembrane protease serine 2"/>
    <property type="match status" value="1"/>
</dbReference>
<reference evidence="4 5" key="1">
    <citation type="submission" date="2015-09" db="EMBL/GenBank/DDBJ databases">
        <title>Genome announcement of multiple Pseudomonas syringae strains.</title>
        <authorList>
            <person name="Thakur S."/>
            <person name="Wang P.W."/>
            <person name="Gong Y."/>
            <person name="Weir B.S."/>
            <person name="Guttman D.S."/>
        </authorList>
    </citation>
    <scope>NUCLEOTIDE SEQUENCE [LARGE SCALE GENOMIC DNA]</scope>
    <source>
        <strain evidence="4 5">ICMP3882</strain>
    </source>
</reference>
<dbReference type="SMART" id="SM00020">
    <property type="entry name" value="Tryp_SPc"/>
    <property type="match status" value="1"/>
</dbReference>
<evidence type="ECO:0000259" key="3">
    <source>
        <dbReference type="PROSITE" id="PS50240"/>
    </source>
</evidence>
<comment type="caution">
    <text evidence="4">The sequence shown here is derived from an EMBL/GenBank/DDBJ whole genome shotgun (WGS) entry which is preliminary data.</text>
</comment>
<dbReference type="PANTHER" id="PTHR24252">
    <property type="entry name" value="ACROSIN-RELATED"/>
    <property type="match status" value="1"/>
</dbReference>
<evidence type="ECO:0000313" key="5">
    <source>
        <dbReference type="Proteomes" id="UP000050554"/>
    </source>
</evidence>